<sequence>MSMLFNSLRFSENVLQNKSQCKNYTRKKIFFIGNVILKIMNIMGIAMRALFASFMLFKGVETFAERLQSFVQQSSSVSSTNMTQRQKSQNSRPPIKKDVAFFGATRELSKRSKKLRNAILTIKPSSVEAERAFSTTGKFLTRFRASMKDEHISALVFLKAHFSAENCRYNRTK</sequence>
<dbReference type="EMBL" id="AMQN01011020">
    <property type="status" value="NOT_ANNOTATED_CDS"/>
    <property type="molecule type" value="Genomic_DNA"/>
</dbReference>
<evidence type="ECO:0000313" key="4">
    <source>
        <dbReference type="EnsemblMetazoa" id="CapteP193487"/>
    </source>
</evidence>
<gene>
    <name evidence="3" type="ORF">CAPTEDRAFT_193487</name>
</gene>
<keyword evidence="1" id="KW-0812">Transmembrane</keyword>
<evidence type="ECO:0000259" key="2">
    <source>
        <dbReference type="Pfam" id="PF05699"/>
    </source>
</evidence>
<reference evidence="4" key="3">
    <citation type="submission" date="2015-06" db="UniProtKB">
        <authorList>
            <consortium name="EnsemblMetazoa"/>
        </authorList>
    </citation>
    <scope>IDENTIFICATION</scope>
</reference>
<dbReference type="Proteomes" id="UP000014760">
    <property type="component" value="Unassembled WGS sequence"/>
</dbReference>
<dbReference type="InterPro" id="IPR008906">
    <property type="entry name" value="HATC_C_dom"/>
</dbReference>
<name>R7U0F7_CAPTE</name>
<reference evidence="5" key="1">
    <citation type="submission" date="2012-12" db="EMBL/GenBank/DDBJ databases">
        <authorList>
            <person name="Hellsten U."/>
            <person name="Grimwood J."/>
            <person name="Chapman J.A."/>
            <person name="Shapiro H."/>
            <person name="Aerts A."/>
            <person name="Otillar R.P."/>
            <person name="Terry A.Y."/>
            <person name="Boore J.L."/>
            <person name="Simakov O."/>
            <person name="Marletaz F."/>
            <person name="Cho S.-J."/>
            <person name="Edsinger-Gonzales E."/>
            <person name="Havlak P."/>
            <person name="Kuo D.-H."/>
            <person name="Larsson T."/>
            <person name="Lv J."/>
            <person name="Arendt D."/>
            <person name="Savage R."/>
            <person name="Osoegawa K."/>
            <person name="de Jong P."/>
            <person name="Lindberg D.R."/>
            <person name="Seaver E.C."/>
            <person name="Weisblat D.A."/>
            <person name="Putnam N.H."/>
            <person name="Grigoriev I.V."/>
            <person name="Rokhsar D.S."/>
        </authorList>
    </citation>
    <scope>NUCLEOTIDE SEQUENCE</scope>
    <source>
        <strain evidence="5">I ESC-2004</strain>
    </source>
</reference>
<reference evidence="3 5" key="2">
    <citation type="journal article" date="2013" name="Nature">
        <title>Insights into bilaterian evolution from three spiralian genomes.</title>
        <authorList>
            <person name="Simakov O."/>
            <person name="Marletaz F."/>
            <person name="Cho S.J."/>
            <person name="Edsinger-Gonzales E."/>
            <person name="Havlak P."/>
            <person name="Hellsten U."/>
            <person name="Kuo D.H."/>
            <person name="Larsson T."/>
            <person name="Lv J."/>
            <person name="Arendt D."/>
            <person name="Savage R."/>
            <person name="Osoegawa K."/>
            <person name="de Jong P."/>
            <person name="Grimwood J."/>
            <person name="Chapman J.A."/>
            <person name="Shapiro H."/>
            <person name="Aerts A."/>
            <person name="Otillar R.P."/>
            <person name="Terry A.Y."/>
            <person name="Boore J.L."/>
            <person name="Grigoriev I.V."/>
            <person name="Lindberg D.R."/>
            <person name="Seaver E.C."/>
            <person name="Weisblat D.A."/>
            <person name="Putnam N.H."/>
            <person name="Rokhsar D.S."/>
        </authorList>
    </citation>
    <scope>NUCLEOTIDE SEQUENCE</scope>
    <source>
        <strain evidence="3 5">I ESC-2004</strain>
    </source>
</reference>
<feature type="domain" description="HAT C-terminal dimerisation" evidence="2">
    <location>
        <begin position="116"/>
        <end position="159"/>
    </location>
</feature>
<feature type="transmembrane region" description="Helical" evidence="1">
    <location>
        <begin position="35"/>
        <end position="57"/>
    </location>
</feature>
<evidence type="ECO:0000313" key="3">
    <source>
        <dbReference type="EMBL" id="ELT97151.1"/>
    </source>
</evidence>
<dbReference type="Pfam" id="PF05699">
    <property type="entry name" value="Dimer_Tnp_hAT"/>
    <property type="match status" value="1"/>
</dbReference>
<dbReference type="EnsemblMetazoa" id="CapteT193487">
    <property type="protein sequence ID" value="CapteP193487"/>
    <property type="gene ID" value="CapteG193487"/>
</dbReference>
<protein>
    <recommendedName>
        <fullName evidence="2">HAT C-terminal dimerisation domain-containing protein</fullName>
    </recommendedName>
</protein>
<keyword evidence="1" id="KW-1133">Transmembrane helix</keyword>
<dbReference type="OrthoDB" id="6142600at2759"/>
<dbReference type="EMBL" id="KB308639">
    <property type="protein sequence ID" value="ELT97151.1"/>
    <property type="molecule type" value="Genomic_DNA"/>
</dbReference>
<dbReference type="SUPFAM" id="SSF53098">
    <property type="entry name" value="Ribonuclease H-like"/>
    <property type="match status" value="1"/>
</dbReference>
<dbReference type="InterPro" id="IPR012337">
    <property type="entry name" value="RNaseH-like_sf"/>
</dbReference>
<dbReference type="GO" id="GO:0046983">
    <property type="term" value="F:protein dimerization activity"/>
    <property type="evidence" value="ECO:0007669"/>
    <property type="project" value="InterPro"/>
</dbReference>
<organism evidence="3">
    <name type="scientific">Capitella teleta</name>
    <name type="common">Polychaete worm</name>
    <dbReference type="NCBI Taxonomy" id="283909"/>
    <lineage>
        <taxon>Eukaryota</taxon>
        <taxon>Metazoa</taxon>
        <taxon>Spiralia</taxon>
        <taxon>Lophotrochozoa</taxon>
        <taxon>Annelida</taxon>
        <taxon>Polychaeta</taxon>
        <taxon>Sedentaria</taxon>
        <taxon>Scolecida</taxon>
        <taxon>Capitellidae</taxon>
        <taxon>Capitella</taxon>
    </lineage>
</organism>
<keyword evidence="5" id="KW-1185">Reference proteome</keyword>
<evidence type="ECO:0000313" key="5">
    <source>
        <dbReference type="Proteomes" id="UP000014760"/>
    </source>
</evidence>
<keyword evidence="1" id="KW-0472">Membrane</keyword>
<accession>R7U0F7</accession>
<dbReference type="HOGENOM" id="CLU_1549101_0_0_1"/>
<evidence type="ECO:0000256" key="1">
    <source>
        <dbReference type="SAM" id="Phobius"/>
    </source>
</evidence>
<dbReference type="AlphaFoldDB" id="R7U0F7"/>
<proteinExistence type="predicted"/>